<dbReference type="Proteomes" id="UP001356095">
    <property type="component" value="Unassembled WGS sequence"/>
</dbReference>
<accession>A0ABU7K9B3</accession>
<dbReference type="Gene3D" id="3.10.105.10">
    <property type="entry name" value="Dipeptide-binding Protein, Domain 3"/>
    <property type="match status" value="1"/>
</dbReference>
<comment type="caution">
    <text evidence="3">The sequence shown here is derived from an EMBL/GenBank/DDBJ whole genome shotgun (WGS) entry which is preliminary data.</text>
</comment>
<dbReference type="InterPro" id="IPR039424">
    <property type="entry name" value="SBP_5"/>
</dbReference>
<dbReference type="PANTHER" id="PTHR30290">
    <property type="entry name" value="PERIPLASMIC BINDING COMPONENT OF ABC TRANSPORTER"/>
    <property type="match status" value="1"/>
</dbReference>
<evidence type="ECO:0000313" key="3">
    <source>
        <dbReference type="EMBL" id="MEE2038829.1"/>
    </source>
</evidence>
<feature type="domain" description="Solute-binding protein family 5" evidence="2">
    <location>
        <begin position="81"/>
        <end position="434"/>
    </location>
</feature>
<sequence length="519" mass="55524">MISNRSAAAVGLVGGAALLLSGCGAPSNGGGASSEPVTGGELVIASLPALIDPHGTTSRSNWMVAASVCEGLFANAADTSIHEGLVEEYEYDEEAGIYTLTLREGVPFHGGGELAAADVVASLERYAESDPGELFNSLVDGIEETDPLTVTITTTDPTGAIPALLSTPDTGAYVMSAASLEAAGEDELDSLDCTGPYELDAFTVDREATASRFDDYASRDDASDGAAGAKTAHADSLRFIPFNEANTLNQLRTSEVHVAPQFLGVDQLAVYEADPALDPVLSEDSEFSILQFNLRSELMGDVDMRRAVLNALDFAEIETQHLGDTEHFTEDSSFFPPASPWYSEAGSEAYTDRSVEETRRLLDEAGYDGTPVRILYRPSTDAYGPILQQQLENAGLTVDLQAMDAATFGSTRTEEDTWEVFLGGGAAYSDPLTVVFLNDDFPGWWATEEKAELMAAVTEGVDIESRKPAWDDVQELIWDEVPFIRFGHEPRLAVTAAGVGGFEATQGTVRGFYNLWLDQ</sequence>
<dbReference type="RefSeq" id="WP_330092607.1">
    <property type="nucleotide sequence ID" value="NZ_JAUZMY010000015.1"/>
</dbReference>
<dbReference type="Gene3D" id="3.40.190.10">
    <property type="entry name" value="Periplasmic binding protein-like II"/>
    <property type="match status" value="1"/>
</dbReference>
<proteinExistence type="predicted"/>
<dbReference type="PROSITE" id="PS51257">
    <property type="entry name" value="PROKAR_LIPOPROTEIN"/>
    <property type="match status" value="1"/>
</dbReference>
<evidence type="ECO:0000259" key="2">
    <source>
        <dbReference type="Pfam" id="PF00496"/>
    </source>
</evidence>
<dbReference type="InterPro" id="IPR000914">
    <property type="entry name" value="SBP_5_dom"/>
</dbReference>
<dbReference type="PANTHER" id="PTHR30290:SF38">
    <property type="entry name" value="D,D-DIPEPTIDE-BINDING PERIPLASMIC PROTEIN DDPA-RELATED"/>
    <property type="match status" value="1"/>
</dbReference>
<keyword evidence="4" id="KW-1185">Reference proteome</keyword>
<name>A0ABU7K9B3_9ACTN</name>
<dbReference type="InterPro" id="IPR030678">
    <property type="entry name" value="Peptide/Ni-bd"/>
</dbReference>
<dbReference type="SUPFAM" id="SSF53850">
    <property type="entry name" value="Periplasmic binding protein-like II"/>
    <property type="match status" value="1"/>
</dbReference>
<keyword evidence="1" id="KW-0732">Signal</keyword>
<evidence type="ECO:0000256" key="1">
    <source>
        <dbReference type="ARBA" id="ARBA00022729"/>
    </source>
</evidence>
<evidence type="ECO:0000313" key="4">
    <source>
        <dbReference type="Proteomes" id="UP001356095"/>
    </source>
</evidence>
<dbReference type="EMBL" id="JAUZMY010000015">
    <property type="protein sequence ID" value="MEE2038829.1"/>
    <property type="molecule type" value="Genomic_DNA"/>
</dbReference>
<reference evidence="3 4" key="1">
    <citation type="submission" date="2023-08" db="EMBL/GenBank/DDBJ databases">
        <authorList>
            <person name="Girao M."/>
            <person name="Carvalho M.F."/>
        </authorList>
    </citation>
    <scope>NUCLEOTIDE SEQUENCE [LARGE SCALE GENOMIC DNA]</scope>
    <source>
        <strain evidence="3 4">CT-R113</strain>
    </source>
</reference>
<gene>
    <name evidence="3" type="ORF">Q8791_16520</name>
</gene>
<dbReference type="Pfam" id="PF00496">
    <property type="entry name" value="SBP_bac_5"/>
    <property type="match status" value="1"/>
</dbReference>
<organism evidence="3 4">
    <name type="scientific">Nocardiopsis codii</name>
    <dbReference type="NCBI Taxonomy" id="3065942"/>
    <lineage>
        <taxon>Bacteria</taxon>
        <taxon>Bacillati</taxon>
        <taxon>Actinomycetota</taxon>
        <taxon>Actinomycetes</taxon>
        <taxon>Streptosporangiales</taxon>
        <taxon>Nocardiopsidaceae</taxon>
        <taxon>Nocardiopsis</taxon>
    </lineage>
</organism>
<dbReference type="PIRSF" id="PIRSF002741">
    <property type="entry name" value="MppA"/>
    <property type="match status" value="1"/>
</dbReference>
<protein>
    <submittedName>
        <fullName evidence="3">ABC transporter substrate-binding protein</fullName>
    </submittedName>
</protein>